<evidence type="ECO:0000256" key="1">
    <source>
        <dbReference type="SAM" id="MobiDB-lite"/>
    </source>
</evidence>
<name>A0A8T0UGJ1_PANVG</name>
<sequence>MLRPSPLSSPRVKKTTALSSPRGCRLLSPPPPRALRIPLPPPPAAPWHGRPGLSGPVGARYAGQAHGAEWAARGPGRGDARSGGGRPGATHPPQAEKLDPAGGDARSGGGGGRRQILFQSLRRCLLAPSSITFTFFS</sequence>
<evidence type="ECO:0000313" key="3">
    <source>
        <dbReference type="Proteomes" id="UP000823388"/>
    </source>
</evidence>
<keyword evidence="3" id="KW-1185">Reference proteome</keyword>
<dbReference type="AlphaFoldDB" id="A0A8T0UGJ1"/>
<feature type="region of interest" description="Disordered" evidence="1">
    <location>
        <begin position="1"/>
        <end position="114"/>
    </location>
</feature>
<comment type="caution">
    <text evidence="2">The sequence shown here is derived from an EMBL/GenBank/DDBJ whole genome shotgun (WGS) entry which is preliminary data.</text>
</comment>
<feature type="compositionally biased region" description="Gly residues" evidence="1">
    <location>
        <begin position="75"/>
        <end position="87"/>
    </location>
</feature>
<organism evidence="2 3">
    <name type="scientific">Panicum virgatum</name>
    <name type="common">Blackwell switchgrass</name>
    <dbReference type="NCBI Taxonomy" id="38727"/>
    <lineage>
        <taxon>Eukaryota</taxon>
        <taxon>Viridiplantae</taxon>
        <taxon>Streptophyta</taxon>
        <taxon>Embryophyta</taxon>
        <taxon>Tracheophyta</taxon>
        <taxon>Spermatophyta</taxon>
        <taxon>Magnoliopsida</taxon>
        <taxon>Liliopsida</taxon>
        <taxon>Poales</taxon>
        <taxon>Poaceae</taxon>
        <taxon>PACMAD clade</taxon>
        <taxon>Panicoideae</taxon>
        <taxon>Panicodae</taxon>
        <taxon>Paniceae</taxon>
        <taxon>Panicinae</taxon>
        <taxon>Panicum</taxon>
        <taxon>Panicum sect. Hiantes</taxon>
    </lineage>
</organism>
<feature type="compositionally biased region" description="Pro residues" evidence="1">
    <location>
        <begin position="28"/>
        <end position="45"/>
    </location>
</feature>
<proteinExistence type="predicted"/>
<evidence type="ECO:0000313" key="2">
    <source>
        <dbReference type="EMBL" id="KAG2620033.1"/>
    </source>
</evidence>
<dbReference type="Proteomes" id="UP000823388">
    <property type="component" value="Chromosome 3N"/>
</dbReference>
<reference evidence="2" key="1">
    <citation type="submission" date="2020-05" db="EMBL/GenBank/DDBJ databases">
        <title>WGS assembly of Panicum virgatum.</title>
        <authorList>
            <person name="Lovell J.T."/>
            <person name="Jenkins J."/>
            <person name="Shu S."/>
            <person name="Juenger T.E."/>
            <person name="Schmutz J."/>
        </authorList>
    </citation>
    <scope>NUCLEOTIDE SEQUENCE</scope>
    <source>
        <strain evidence="2">AP13</strain>
    </source>
</reference>
<gene>
    <name evidence="2" type="ORF">PVAP13_3NG103501</name>
</gene>
<dbReference type="EMBL" id="CM029042">
    <property type="protein sequence ID" value="KAG2620033.1"/>
    <property type="molecule type" value="Genomic_DNA"/>
</dbReference>
<protein>
    <submittedName>
        <fullName evidence="2">Uncharacterized protein</fullName>
    </submittedName>
</protein>
<accession>A0A8T0UGJ1</accession>